<evidence type="ECO:0000256" key="8">
    <source>
        <dbReference type="SAM" id="Phobius"/>
    </source>
</evidence>
<keyword evidence="6" id="KW-1015">Disulfide bond</keyword>
<dbReference type="AlphaFoldDB" id="A0A7J5XNX4"/>
<dbReference type="GO" id="GO:0009617">
    <property type="term" value="P:response to bacterium"/>
    <property type="evidence" value="ECO:0007669"/>
    <property type="project" value="TreeGrafter"/>
</dbReference>
<dbReference type="SUPFAM" id="SSF48726">
    <property type="entry name" value="Immunoglobulin"/>
    <property type="match status" value="1"/>
</dbReference>
<evidence type="ECO:0000256" key="2">
    <source>
        <dbReference type="ARBA" id="ARBA00022475"/>
    </source>
</evidence>
<keyword evidence="7" id="KW-0325">Glycoprotein</keyword>
<keyword evidence="8" id="KW-1133">Transmembrane helix</keyword>
<dbReference type="PANTHER" id="PTHR19433:SF133">
    <property type="entry name" value="IMMUNE-TYPE RECEPTOR 5 PRECURSOR-RELATED"/>
    <property type="match status" value="1"/>
</dbReference>
<dbReference type="InterPro" id="IPR036179">
    <property type="entry name" value="Ig-like_dom_sf"/>
</dbReference>
<dbReference type="GO" id="GO:0002376">
    <property type="term" value="P:immune system process"/>
    <property type="evidence" value="ECO:0007669"/>
    <property type="project" value="UniProtKB-KW"/>
</dbReference>
<evidence type="ECO:0000256" key="7">
    <source>
        <dbReference type="ARBA" id="ARBA00023180"/>
    </source>
</evidence>
<evidence type="ECO:0000313" key="9">
    <source>
        <dbReference type="EMBL" id="KAF3838700.1"/>
    </source>
</evidence>
<dbReference type="InterPro" id="IPR013783">
    <property type="entry name" value="Ig-like_fold"/>
</dbReference>
<comment type="caution">
    <text evidence="9">The sequence shown here is derived from an EMBL/GenBank/DDBJ whole genome shotgun (WGS) entry which is preliminary data.</text>
</comment>
<dbReference type="Gene3D" id="2.60.40.10">
    <property type="entry name" value="Immunoglobulins"/>
    <property type="match status" value="1"/>
</dbReference>
<organism evidence="9 10">
    <name type="scientific">Dissostichus mawsoni</name>
    <name type="common">Antarctic cod</name>
    <dbReference type="NCBI Taxonomy" id="36200"/>
    <lineage>
        <taxon>Eukaryota</taxon>
        <taxon>Metazoa</taxon>
        <taxon>Chordata</taxon>
        <taxon>Craniata</taxon>
        <taxon>Vertebrata</taxon>
        <taxon>Euteleostomi</taxon>
        <taxon>Actinopterygii</taxon>
        <taxon>Neopterygii</taxon>
        <taxon>Teleostei</taxon>
        <taxon>Neoteleostei</taxon>
        <taxon>Acanthomorphata</taxon>
        <taxon>Eupercaria</taxon>
        <taxon>Perciformes</taxon>
        <taxon>Notothenioidei</taxon>
        <taxon>Nototheniidae</taxon>
        <taxon>Dissostichus</taxon>
    </lineage>
</organism>
<accession>A0A7J5XNX4</accession>
<protein>
    <recommendedName>
        <fullName evidence="11">Ig-like domain-containing protein</fullName>
    </recommendedName>
</protein>
<comment type="subcellular location">
    <subcellularLocation>
        <location evidence="1">Cell membrane</location>
    </subcellularLocation>
</comment>
<dbReference type="Proteomes" id="UP000518266">
    <property type="component" value="Unassembled WGS sequence"/>
</dbReference>
<keyword evidence="3" id="KW-0732">Signal</keyword>
<gene>
    <name evidence="9" type="ORF">F7725_010468</name>
</gene>
<name>A0A7J5XNX4_DISMA</name>
<dbReference type="GO" id="GO:0005886">
    <property type="term" value="C:plasma membrane"/>
    <property type="evidence" value="ECO:0007669"/>
    <property type="project" value="UniProtKB-SubCell"/>
</dbReference>
<keyword evidence="4" id="KW-0391">Immunity</keyword>
<dbReference type="InterPro" id="IPR052051">
    <property type="entry name" value="TCR_complex_component"/>
</dbReference>
<feature type="transmembrane region" description="Helical" evidence="8">
    <location>
        <begin position="64"/>
        <end position="86"/>
    </location>
</feature>
<reference evidence="9 10" key="1">
    <citation type="submission" date="2020-03" db="EMBL/GenBank/DDBJ databases">
        <title>Dissostichus mawsoni Genome sequencing and assembly.</title>
        <authorList>
            <person name="Park H."/>
        </authorList>
    </citation>
    <scope>NUCLEOTIDE SEQUENCE [LARGE SCALE GENOMIC DNA]</scope>
    <source>
        <strain evidence="9">DM0001</strain>
        <tissue evidence="9">Muscle</tissue>
    </source>
</reference>
<dbReference type="EMBL" id="JAAKFY010000022">
    <property type="protein sequence ID" value="KAF3838700.1"/>
    <property type="molecule type" value="Genomic_DNA"/>
</dbReference>
<evidence type="ECO:0000256" key="1">
    <source>
        <dbReference type="ARBA" id="ARBA00004236"/>
    </source>
</evidence>
<evidence type="ECO:0000256" key="4">
    <source>
        <dbReference type="ARBA" id="ARBA00022859"/>
    </source>
</evidence>
<sequence length="166" mass="18346">MYLQLSKNVSSSDAGTYYCAVATCGEILFGHGTKLDIEGNCSIYTSLIIIHFESAPKLWDQQKAIVVLLLLAAPFAISLIVIAFLIHNIKMKTCDCCNASFLCKQIPYQPAVISRGSRMQKNNNFETKTVGVGVSVELTCPRKSSGSLFWIRIDSGDFPEVLRKKM</sequence>
<keyword evidence="8" id="KW-0812">Transmembrane</keyword>
<evidence type="ECO:0008006" key="11">
    <source>
        <dbReference type="Google" id="ProtNLM"/>
    </source>
</evidence>
<keyword evidence="2" id="KW-1003">Cell membrane</keyword>
<proteinExistence type="predicted"/>
<evidence type="ECO:0000256" key="5">
    <source>
        <dbReference type="ARBA" id="ARBA00023136"/>
    </source>
</evidence>
<keyword evidence="5 8" id="KW-0472">Membrane</keyword>
<evidence type="ECO:0000256" key="3">
    <source>
        <dbReference type="ARBA" id="ARBA00022729"/>
    </source>
</evidence>
<keyword evidence="10" id="KW-1185">Reference proteome</keyword>
<dbReference type="PANTHER" id="PTHR19433">
    <property type="entry name" value="T-CELL RECEPTOR ALPHA CHAIN V REGION-RELATED"/>
    <property type="match status" value="1"/>
</dbReference>
<evidence type="ECO:0000313" key="10">
    <source>
        <dbReference type="Proteomes" id="UP000518266"/>
    </source>
</evidence>
<evidence type="ECO:0000256" key="6">
    <source>
        <dbReference type="ARBA" id="ARBA00023157"/>
    </source>
</evidence>